<reference evidence="4" key="1">
    <citation type="journal article" date="2020" name="Plant J.">
        <title>Transposons played a major role in the diversification between the closely related almond and peach genomes: results from the almond genome sequence.</title>
        <authorList>
            <person name="Alioto T."/>
            <person name="Alexiou K.G."/>
            <person name="Bardil A."/>
            <person name="Barteri F."/>
            <person name="Castanera R."/>
            <person name="Cruz F."/>
            <person name="Dhingra A."/>
            <person name="Duval H."/>
            <person name="Fernandez I Marti A."/>
            <person name="Frias L."/>
            <person name="Galan B."/>
            <person name="Garcia J.L."/>
            <person name="Howad W."/>
            <person name="Gomez-Garrido J."/>
            <person name="Gut M."/>
            <person name="Julca I."/>
            <person name="Morata J."/>
            <person name="Puigdomenech P."/>
            <person name="Ribeca P."/>
            <person name="Rubio Cabetas M.J."/>
            <person name="Vlasova A."/>
            <person name="Wirthensohn M."/>
            <person name="Garcia-Mas J."/>
            <person name="Gabaldon T."/>
            <person name="Casacuberta J.M."/>
            <person name="Arus P."/>
        </authorList>
    </citation>
    <scope>NUCLEOTIDE SEQUENCE [LARGE SCALE GENOMIC DNA]</scope>
    <source>
        <strain evidence="4">cv. Texas</strain>
    </source>
</reference>
<dbReference type="InterPro" id="IPR054722">
    <property type="entry name" value="PolX-like_BBD"/>
</dbReference>
<dbReference type="EMBL" id="CABIKO010000102">
    <property type="protein sequence ID" value="VVA26077.1"/>
    <property type="molecule type" value="Genomic_DNA"/>
</dbReference>
<accession>A0A5E4FDZ1</accession>
<sequence>MCQLVVTVTDEERNKEVMANSSGSKISLGDKTNCDVLGVGITKIKMQDGVVRSSEVRHVLALRMNLISLGDREGYSYKAKEGKLLITQVKVLDFKGIAVAVAVSEDKVVMEGTPKGVEFDTRAEENGGEQQTQKGVLFEVEPSLLAKFEPKESNKPSTDFEWMDKKDSTMF</sequence>
<proteinExistence type="predicted"/>
<feature type="compositionally biased region" description="Basic and acidic residues" evidence="1">
    <location>
        <begin position="162"/>
        <end position="171"/>
    </location>
</feature>
<dbReference type="Gramene" id="VVA26077">
    <property type="protein sequence ID" value="VVA26077"/>
    <property type="gene ID" value="Prudul26B027877"/>
</dbReference>
<evidence type="ECO:0000313" key="4">
    <source>
        <dbReference type="Proteomes" id="UP000327085"/>
    </source>
</evidence>
<feature type="domain" description="Retrovirus-related Pol polyprotein from transposon TNT 1-94-like beta-barrel" evidence="2">
    <location>
        <begin position="20"/>
        <end position="71"/>
    </location>
</feature>
<dbReference type="Pfam" id="PF22936">
    <property type="entry name" value="Pol_BBD"/>
    <property type="match status" value="1"/>
</dbReference>
<feature type="region of interest" description="Disordered" evidence="1">
    <location>
        <begin position="148"/>
        <end position="171"/>
    </location>
</feature>
<evidence type="ECO:0000313" key="3">
    <source>
        <dbReference type="EMBL" id="VVA26077.1"/>
    </source>
</evidence>
<organism evidence="3 4">
    <name type="scientific">Prunus dulcis</name>
    <name type="common">Almond</name>
    <name type="synonym">Amygdalus dulcis</name>
    <dbReference type="NCBI Taxonomy" id="3755"/>
    <lineage>
        <taxon>Eukaryota</taxon>
        <taxon>Viridiplantae</taxon>
        <taxon>Streptophyta</taxon>
        <taxon>Embryophyta</taxon>
        <taxon>Tracheophyta</taxon>
        <taxon>Spermatophyta</taxon>
        <taxon>Magnoliopsida</taxon>
        <taxon>eudicotyledons</taxon>
        <taxon>Gunneridae</taxon>
        <taxon>Pentapetalae</taxon>
        <taxon>rosids</taxon>
        <taxon>fabids</taxon>
        <taxon>Rosales</taxon>
        <taxon>Rosaceae</taxon>
        <taxon>Amygdaloideae</taxon>
        <taxon>Amygdaleae</taxon>
        <taxon>Prunus</taxon>
    </lineage>
</organism>
<gene>
    <name evidence="3" type="ORF">ALMOND_2B027877</name>
</gene>
<dbReference type="Proteomes" id="UP000327085">
    <property type="component" value="Chromosome 1"/>
</dbReference>
<dbReference type="InParanoid" id="A0A5E4FDZ1"/>
<evidence type="ECO:0000259" key="2">
    <source>
        <dbReference type="Pfam" id="PF22936"/>
    </source>
</evidence>
<dbReference type="AlphaFoldDB" id="A0A5E4FDZ1"/>
<evidence type="ECO:0000256" key="1">
    <source>
        <dbReference type="SAM" id="MobiDB-lite"/>
    </source>
</evidence>
<protein>
    <submittedName>
        <fullName evidence="3">PREDICTED: Retrovirus-related Pol poly from transposon TNT</fullName>
    </submittedName>
</protein>
<name>A0A5E4FDZ1_PRUDU</name>